<dbReference type="Proteomes" id="UP000179005">
    <property type="component" value="Unassembled WGS sequence"/>
</dbReference>
<accession>A0A1F4VC60</accession>
<gene>
    <name evidence="2" type="ORF">A2797_02390</name>
</gene>
<keyword evidence="1" id="KW-0472">Membrane</keyword>
<reference evidence="2 3" key="1">
    <citation type="journal article" date="2016" name="Nat. Commun.">
        <title>Thousands of microbial genomes shed light on interconnected biogeochemical processes in an aquifer system.</title>
        <authorList>
            <person name="Anantharaman K."/>
            <person name="Brown C.T."/>
            <person name="Hug L.A."/>
            <person name="Sharon I."/>
            <person name="Castelle C.J."/>
            <person name="Probst A.J."/>
            <person name="Thomas B.C."/>
            <person name="Singh A."/>
            <person name="Wilkins M.J."/>
            <person name="Karaoz U."/>
            <person name="Brodie E.L."/>
            <person name="Williams K.H."/>
            <person name="Hubbard S.S."/>
            <person name="Banfield J.F."/>
        </authorList>
    </citation>
    <scope>NUCLEOTIDE SEQUENCE [LARGE SCALE GENOMIC DNA]</scope>
</reference>
<name>A0A1F4VC60_UNCKA</name>
<keyword evidence="1" id="KW-0812">Transmembrane</keyword>
<sequence length="234" mass="25251">MILLGLLAPPALYFLLPRRSFLAAVKTLAFILSLATTTILFSFNLLSPAASSSQLFALALAPLPFYFWGTLIARVLNKDKKVAGAKQESLEEEELEPVKDFSRRDFLKKAGGVGLGLLAWSLLNPRQAGAAFFGSVPGPGVVGVKNIAGSQIDPAEKYPTSGYGISEIDDAGTTLYYGFVEKDGAWYILKESDAAGDLSYLYATPANNPTETDFTDAWADHATTLTYQQFDSAF</sequence>
<keyword evidence="1" id="KW-1133">Transmembrane helix</keyword>
<evidence type="ECO:0000313" key="3">
    <source>
        <dbReference type="Proteomes" id="UP000179005"/>
    </source>
</evidence>
<evidence type="ECO:0000256" key="1">
    <source>
        <dbReference type="SAM" id="Phobius"/>
    </source>
</evidence>
<feature type="transmembrane region" description="Helical" evidence="1">
    <location>
        <begin position="21"/>
        <end position="43"/>
    </location>
</feature>
<evidence type="ECO:0000313" key="2">
    <source>
        <dbReference type="EMBL" id="OGC54709.1"/>
    </source>
</evidence>
<feature type="transmembrane region" description="Helical" evidence="1">
    <location>
        <begin position="55"/>
        <end position="76"/>
    </location>
</feature>
<comment type="caution">
    <text evidence="2">The sequence shown here is derived from an EMBL/GenBank/DDBJ whole genome shotgun (WGS) entry which is preliminary data.</text>
</comment>
<organism evidence="2 3">
    <name type="scientific">candidate division WWE3 bacterium RIFCSPHIGHO2_01_FULL_48_15</name>
    <dbReference type="NCBI Taxonomy" id="1802619"/>
    <lineage>
        <taxon>Bacteria</taxon>
        <taxon>Katanobacteria</taxon>
    </lineage>
</organism>
<proteinExistence type="predicted"/>
<protein>
    <recommendedName>
        <fullName evidence="4">Twin-arginine translocation signal domain-containing protein</fullName>
    </recommendedName>
</protein>
<dbReference type="EMBL" id="MEVC01000019">
    <property type="protein sequence ID" value="OGC54709.1"/>
    <property type="molecule type" value="Genomic_DNA"/>
</dbReference>
<dbReference type="AlphaFoldDB" id="A0A1F4VC60"/>
<evidence type="ECO:0008006" key="4">
    <source>
        <dbReference type="Google" id="ProtNLM"/>
    </source>
</evidence>